<evidence type="ECO:0000256" key="1">
    <source>
        <dbReference type="ARBA" id="ARBA00023125"/>
    </source>
</evidence>
<evidence type="ECO:0000313" key="5">
    <source>
        <dbReference type="Proteomes" id="UP000005561"/>
    </source>
</evidence>
<dbReference type="Gene3D" id="1.10.357.10">
    <property type="entry name" value="Tetracycline Repressor, domain 2"/>
    <property type="match status" value="1"/>
</dbReference>
<dbReference type="EMBL" id="ACCL02000019">
    <property type="protein sequence ID" value="EET59317.1"/>
    <property type="molecule type" value="Genomic_DNA"/>
</dbReference>
<dbReference type="GO" id="GO:0016301">
    <property type="term" value="F:kinase activity"/>
    <property type="evidence" value="ECO:0007669"/>
    <property type="project" value="UniProtKB-KW"/>
</dbReference>
<evidence type="ECO:0000313" key="4">
    <source>
        <dbReference type="EMBL" id="EET59317.1"/>
    </source>
</evidence>
<comment type="caution">
    <text evidence="4">The sequence shown here is derived from an EMBL/GenBank/DDBJ whole genome shotgun (WGS) entry which is preliminary data.</text>
</comment>
<dbReference type="PROSITE" id="PS50977">
    <property type="entry name" value="HTH_TETR_2"/>
    <property type="match status" value="1"/>
</dbReference>
<keyword evidence="4" id="KW-0418">Kinase</keyword>
<dbReference type="PANTHER" id="PTHR43479">
    <property type="entry name" value="ACREF/ENVCD OPERON REPRESSOR-RELATED"/>
    <property type="match status" value="1"/>
</dbReference>
<dbReference type="Pfam" id="PF00440">
    <property type="entry name" value="TetR_N"/>
    <property type="match status" value="1"/>
</dbReference>
<feature type="DNA-binding region" description="H-T-H motif" evidence="2">
    <location>
        <begin position="31"/>
        <end position="50"/>
    </location>
</feature>
<keyword evidence="4" id="KW-0808">Transferase</keyword>
<reference evidence="4" key="1">
    <citation type="submission" date="2009-07" db="EMBL/GenBank/DDBJ databases">
        <authorList>
            <person name="Weinstock G."/>
            <person name="Sodergren E."/>
            <person name="Clifton S."/>
            <person name="Fulton L."/>
            <person name="Fulton B."/>
            <person name="Courtney L."/>
            <person name="Fronick C."/>
            <person name="Harrison M."/>
            <person name="Strong C."/>
            <person name="Farmer C."/>
            <person name="Delahaunty K."/>
            <person name="Markovic C."/>
            <person name="Hall O."/>
            <person name="Minx P."/>
            <person name="Tomlinson C."/>
            <person name="Mitreva M."/>
            <person name="Nelson J."/>
            <person name="Hou S."/>
            <person name="Wollam A."/>
            <person name="Pepin K.H."/>
            <person name="Johnson M."/>
            <person name="Bhonagiri V."/>
            <person name="Nash W.E."/>
            <person name="Warren W."/>
            <person name="Chinwalla A."/>
            <person name="Mardis E.R."/>
            <person name="Wilson R.K."/>
        </authorList>
    </citation>
    <scope>NUCLEOTIDE SEQUENCE [LARGE SCALE GENOMIC DNA]</scope>
    <source>
        <strain evidence="4">DSM 14469</strain>
    </source>
</reference>
<dbReference type="STRING" id="168384.SAMN05660368_00782"/>
<dbReference type="eggNOG" id="COG1309">
    <property type="taxonomic scope" value="Bacteria"/>
</dbReference>
<dbReference type="SUPFAM" id="SSF46689">
    <property type="entry name" value="Homeodomain-like"/>
    <property type="match status" value="1"/>
</dbReference>
<name>C6LIZ7_9FIRM</name>
<organism evidence="4 5">
    <name type="scientific">Marvinbryantia formatexigens DSM 14469</name>
    <dbReference type="NCBI Taxonomy" id="478749"/>
    <lineage>
        <taxon>Bacteria</taxon>
        <taxon>Bacillati</taxon>
        <taxon>Bacillota</taxon>
        <taxon>Clostridia</taxon>
        <taxon>Lachnospirales</taxon>
        <taxon>Lachnospiraceae</taxon>
        <taxon>Marvinbryantia</taxon>
    </lineage>
</organism>
<accession>C6LIZ7</accession>
<keyword evidence="1 2" id="KW-0238">DNA-binding</keyword>
<dbReference type="RefSeq" id="WP_006863396.1">
    <property type="nucleotide sequence ID" value="NZ_ACCL02000019.1"/>
</dbReference>
<gene>
    <name evidence="4" type="ORF">BRYFOR_08631</name>
</gene>
<sequence length="183" mass="21667">MIPLADSNITKRALASALRELMQEMPFEKITVSHICDKCDMNRKSFYYHFRDKYDLVNWIFDTEFITLLKSPPTDKWSFFEITSKYFYENRAFYRKALQIKGQNSFSEHLREFMYPLIQSRIAEIIGQNEVPQLCVDFMADGLICTTERWLMDKNCMPPEKFLNTVKPVIEAIAADIYHETEC</sequence>
<dbReference type="Pfam" id="PF14278">
    <property type="entry name" value="TetR_C_8"/>
    <property type="match status" value="1"/>
</dbReference>
<dbReference type="Proteomes" id="UP000005561">
    <property type="component" value="Unassembled WGS sequence"/>
</dbReference>
<proteinExistence type="predicted"/>
<feature type="domain" description="HTH tetR-type" evidence="3">
    <location>
        <begin position="8"/>
        <end position="68"/>
    </location>
</feature>
<dbReference type="AlphaFoldDB" id="C6LIZ7"/>
<keyword evidence="5" id="KW-1185">Reference proteome</keyword>
<evidence type="ECO:0000259" key="3">
    <source>
        <dbReference type="PROSITE" id="PS50977"/>
    </source>
</evidence>
<dbReference type="InterPro" id="IPR009057">
    <property type="entry name" value="Homeodomain-like_sf"/>
</dbReference>
<evidence type="ECO:0000256" key="2">
    <source>
        <dbReference type="PROSITE-ProRule" id="PRU00335"/>
    </source>
</evidence>
<dbReference type="InterPro" id="IPR001647">
    <property type="entry name" value="HTH_TetR"/>
</dbReference>
<protein>
    <submittedName>
        <fullName evidence="4">Dihydroxyacetone kinase regulator</fullName>
    </submittedName>
</protein>
<dbReference type="GO" id="GO:0003677">
    <property type="term" value="F:DNA binding"/>
    <property type="evidence" value="ECO:0007669"/>
    <property type="project" value="UniProtKB-UniRule"/>
</dbReference>
<dbReference type="PANTHER" id="PTHR43479:SF7">
    <property type="entry name" value="TETR-FAMILY TRANSCRIPTIONAL REGULATOR"/>
    <property type="match status" value="1"/>
</dbReference>
<dbReference type="InterPro" id="IPR050624">
    <property type="entry name" value="HTH-type_Tx_Regulator"/>
</dbReference>
<dbReference type="InterPro" id="IPR039532">
    <property type="entry name" value="TetR_C_Firmicutes"/>
</dbReference>